<proteinExistence type="predicted"/>
<feature type="compositionally biased region" description="Basic and acidic residues" evidence="1">
    <location>
        <begin position="39"/>
        <end position="54"/>
    </location>
</feature>
<dbReference type="Proteomes" id="UP000621386">
    <property type="component" value="Unassembled WGS sequence"/>
</dbReference>
<feature type="region of interest" description="Disordered" evidence="1">
    <location>
        <begin position="15"/>
        <end position="66"/>
    </location>
</feature>
<evidence type="ECO:0000313" key="2">
    <source>
        <dbReference type="EMBL" id="MBL1108014.1"/>
    </source>
</evidence>
<keyword evidence="3" id="KW-1185">Reference proteome</keyword>
<protein>
    <submittedName>
        <fullName evidence="2">Uncharacterized protein</fullName>
    </submittedName>
</protein>
<feature type="compositionally biased region" description="Polar residues" evidence="1">
    <location>
        <begin position="15"/>
        <end position="29"/>
    </location>
</feature>
<evidence type="ECO:0000256" key="1">
    <source>
        <dbReference type="SAM" id="MobiDB-lite"/>
    </source>
</evidence>
<dbReference type="EMBL" id="JAERRH010000010">
    <property type="protein sequence ID" value="MBL1108014.1"/>
    <property type="molecule type" value="Genomic_DNA"/>
</dbReference>
<name>A0ABS1P6Y1_9ACTN</name>
<organism evidence="2 3">
    <name type="scientific">Streptomyces musisoli</name>
    <dbReference type="NCBI Taxonomy" id="2802280"/>
    <lineage>
        <taxon>Bacteria</taxon>
        <taxon>Bacillati</taxon>
        <taxon>Actinomycetota</taxon>
        <taxon>Actinomycetes</taxon>
        <taxon>Kitasatosporales</taxon>
        <taxon>Streptomycetaceae</taxon>
        <taxon>Streptomyces</taxon>
    </lineage>
</organism>
<comment type="caution">
    <text evidence="2">The sequence shown here is derived from an EMBL/GenBank/DDBJ whole genome shotgun (WGS) entry which is preliminary data.</text>
</comment>
<reference evidence="2 3" key="1">
    <citation type="submission" date="2021-01" db="EMBL/GenBank/DDBJ databases">
        <title>WGS of actinomycetes isolated from Thailand.</title>
        <authorList>
            <person name="Thawai C."/>
        </authorList>
    </citation>
    <scope>NUCLEOTIDE SEQUENCE [LARGE SCALE GENOMIC DNA]</scope>
    <source>
        <strain evidence="2 3">CH5-8</strain>
    </source>
</reference>
<evidence type="ECO:0000313" key="3">
    <source>
        <dbReference type="Proteomes" id="UP000621386"/>
    </source>
</evidence>
<accession>A0ABS1P6Y1</accession>
<gene>
    <name evidence="2" type="ORF">JK361_26075</name>
</gene>
<sequence length="229" mass="24735">MTAADDLDTITERWTTLQERAGTRPTSTWPPAMGITRLMTDEERADQAAERADTAPDAPGPRPTPVDIDVLDVMTTIETGLITAADWLASRVQRPAFKAPTGHGWSDDTHRAAVLLAAKDAADPRRWKYAGPRTAPDAAEWLALRLRDAPGPFRRLDEGERQAVAEVAASGVELLRKTLGDARRRETVPHPCPMPCGGQLVVEGGDGAPPKVLCEDCGRTWTEVPSDAA</sequence>
<dbReference type="RefSeq" id="WP_201822290.1">
    <property type="nucleotide sequence ID" value="NZ_JAERRH010000010.1"/>
</dbReference>